<name>A0A502HF47_9BACT</name>
<evidence type="ECO:0000256" key="5">
    <source>
        <dbReference type="ARBA" id="ARBA00023237"/>
    </source>
</evidence>
<evidence type="ECO:0000313" key="10">
    <source>
        <dbReference type="Proteomes" id="UP000317646"/>
    </source>
</evidence>
<dbReference type="GO" id="GO:0009279">
    <property type="term" value="C:cell outer membrane"/>
    <property type="evidence" value="ECO:0007669"/>
    <property type="project" value="UniProtKB-SubCell"/>
</dbReference>
<dbReference type="RefSeq" id="WP_140464411.1">
    <property type="nucleotide sequence ID" value="NZ_RCYZ01000001.1"/>
</dbReference>
<feature type="chain" id="PRO_5021457077" evidence="6">
    <location>
        <begin position="22"/>
        <end position="587"/>
    </location>
</feature>
<dbReference type="PROSITE" id="PS51257">
    <property type="entry name" value="PROKAR_LIPOPROTEIN"/>
    <property type="match status" value="1"/>
</dbReference>
<organism evidence="9 10">
    <name type="scientific">Hymenobacter nivis</name>
    <dbReference type="NCBI Taxonomy" id="1850093"/>
    <lineage>
        <taxon>Bacteria</taxon>
        <taxon>Pseudomonadati</taxon>
        <taxon>Bacteroidota</taxon>
        <taxon>Cytophagia</taxon>
        <taxon>Cytophagales</taxon>
        <taxon>Hymenobacteraceae</taxon>
        <taxon>Hymenobacter</taxon>
    </lineage>
</organism>
<keyword evidence="3 6" id="KW-0732">Signal</keyword>
<comment type="subcellular location">
    <subcellularLocation>
        <location evidence="1">Cell outer membrane</location>
    </subcellularLocation>
</comment>
<evidence type="ECO:0000256" key="6">
    <source>
        <dbReference type="SAM" id="SignalP"/>
    </source>
</evidence>
<keyword evidence="5" id="KW-0998">Cell outer membrane</keyword>
<keyword evidence="10" id="KW-1185">Reference proteome</keyword>
<dbReference type="Gene3D" id="1.25.40.390">
    <property type="match status" value="1"/>
</dbReference>
<comment type="similarity">
    <text evidence="2">Belongs to the SusD family.</text>
</comment>
<dbReference type="Pfam" id="PF14322">
    <property type="entry name" value="SusD-like_3"/>
    <property type="match status" value="1"/>
</dbReference>
<dbReference type="InterPro" id="IPR012944">
    <property type="entry name" value="SusD_RagB_dom"/>
</dbReference>
<reference evidence="9 10" key="1">
    <citation type="journal article" date="2019" name="Environ. Microbiol.">
        <title>Species interactions and distinct microbial communities in high Arctic permafrost affected cryosols are associated with the CH4 and CO2 gas fluxes.</title>
        <authorList>
            <person name="Altshuler I."/>
            <person name="Hamel J."/>
            <person name="Turney S."/>
            <person name="Magnuson E."/>
            <person name="Levesque R."/>
            <person name="Greer C."/>
            <person name="Whyte L.G."/>
        </authorList>
    </citation>
    <scope>NUCLEOTIDE SEQUENCE [LARGE SCALE GENOMIC DNA]</scope>
    <source>
        <strain evidence="9 10">S9.2P</strain>
    </source>
</reference>
<sequence>MKKIVLSLLSAVLLVSATSCNKDILDENALSVLTPSLLQTSQGVEAGVTGAYSGLRQLYGNEGDAFATEAGTDAFTSGIQSNSGLNDYDNNALTPLNDGAHGYRWSICYTQINTINGVLQYGPNAQGITPARLTQLLAEVKVMRANYYFTLVQDFGDVPLQITFVDSPSKDFTRAPQADVYAQIIKDLTEALATIADKSAQPGRITRAAALHLLAKVYLTRATSPAKQPTDYTLAAQYAKELIDNQGRYGLGLEADVADVHREGNENGKEVIMNAQFNGDATFSRIDGSTYGGENAMNFFFRSQYDQLPNMNRDINNGRPFARLAPTFFLINSYILRDAAGNALESGPTLRTTDTRYNKWFTSVYRVNTPGANGGSTAAVVGDTSIWYPGRELSAAKLAQIAARKPAPYRVFQPSQLTTQFFPTMNKYDSRARTSVNGFSIRPVIVYRLAETYLIAAEAYFYLGNSAQAATYLNVVRERAGATGQKQLMDITASRVNIDFILDERLRELVGEQTRWQDLKRTTTASGASQLLTRVRNTNYAPPLVKNSAGVYGSNAAINIRDFHVLRPVPQTEVDRTSGKITQNPGY</sequence>
<dbReference type="InterPro" id="IPR033985">
    <property type="entry name" value="SusD-like_N"/>
</dbReference>
<evidence type="ECO:0000259" key="8">
    <source>
        <dbReference type="Pfam" id="PF14322"/>
    </source>
</evidence>
<dbReference type="InterPro" id="IPR011990">
    <property type="entry name" value="TPR-like_helical_dom_sf"/>
</dbReference>
<dbReference type="EMBL" id="RCYZ01000001">
    <property type="protein sequence ID" value="TPG71828.1"/>
    <property type="molecule type" value="Genomic_DNA"/>
</dbReference>
<evidence type="ECO:0000256" key="3">
    <source>
        <dbReference type="ARBA" id="ARBA00022729"/>
    </source>
</evidence>
<comment type="caution">
    <text evidence="9">The sequence shown here is derived from an EMBL/GenBank/DDBJ whole genome shotgun (WGS) entry which is preliminary data.</text>
</comment>
<evidence type="ECO:0000259" key="7">
    <source>
        <dbReference type="Pfam" id="PF07980"/>
    </source>
</evidence>
<dbReference type="Pfam" id="PF07980">
    <property type="entry name" value="SusD_RagB"/>
    <property type="match status" value="1"/>
</dbReference>
<feature type="signal peptide" evidence="6">
    <location>
        <begin position="1"/>
        <end position="21"/>
    </location>
</feature>
<evidence type="ECO:0000256" key="4">
    <source>
        <dbReference type="ARBA" id="ARBA00023136"/>
    </source>
</evidence>
<accession>A0A502HF47</accession>
<feature type="domain" description="SusD-like N-terminal" evidence="8">
    <location>
        <begin position="46"/>
        <end position="219"/>
    </location>
</feature>
<feature type="domain" description="RagB/SusD" evidence="7">
    <location>
        <begin position="298"/>
        <end position="587"/>
    </location>
</feature>
<evidence type="ECO:0000256" key="2">
    <source>
        <dbReference type="ARBA" id="ARBA00006275"/>
    </source>
</evidence>
<dbReference type="SUPFAM" id="SSF48452">
    <property type="entry name" value="TPR-like"/>
    <property type="match status" value="1"/>
</dbReference>
<dbReference type="AlphaFoldDB" id="A0A502HF47"/>
<protein>
    <submittedName>
        <fullName evidence="9">RagB/SusD family nutrient uptake outer membrane protein</fullName>
    </submittedName>
</protein>
<dbReference type="Proteomes" id="UP000317646">
    <property type="component" value="Unassembled WGS sequence"/>
</dbReference>
<dbReference type="OrthoDB" id="9792139at2"/>
<keyword evidence="4" id="KW-0472">Membrane</keyword>
<evidence type="ECO:0000313" key="9">
    <source>
        <dbReference type="EMBL" id="TPG71828.1"/>
    </source>
</evidence>
<evidence type="ECO:0000256" key="1">
    <source>
        <dbReference type="ARBA" id="ARBA00004442"/>
    </source>
</evidence>
<proteinExistence type="inferred from homology"/>
<gene>
    <name evidence="9" type="ORF">EAH73_00820</name>
</gene>